<evidence type="ECO:0000256" key="2">
    <source>
        <dbReference type="ARBA" id="ARBA00022448"/>
    </source>
</evidence>
<dbReference type="CDD" id="cd06261">
    <property type="entry name" value="TM_PBP2"/>
    <property type="match status" value="1"/>
</dbReference>
<evidence type="ECO:0000259" key="8">
    <source>
        <dbReference type="PROSITE" id="PS50928"/>
    </source>
</evidence>
<feature type="domain" description="ABC transmembrane type-1" evidence="8">
    <location>
        <begin position="92"/>
        <end position="283"/>
    </location>
</feature>
<accession>A0ABX0Y6R0</accession>
<dbReference type="Proteomes" id="UP000722989">
    <property type="component" value="Unassembled WGS sequence"/>
</dbReference>
<evidence type="ECO:0000256" key="1">
    <source>
        <dbReference type="ARBA" id="ARBA00004651"/>
    </source>
</evidence>
<keyword evidence="2 7" id="KW-0813">Transport</keyword>
<evidence type="ECO:0000313" key="9">
    <source>
        <dbReference type="EMBL" id="NJC73240.1"/>
    </source>
</evidence>
<protein>
    <submittedName>
        <fullName evidence="9">ABC transporter permease</fullName>
    </submittedName>
</protein>
<dbReference type="Pfam" id="PF12911">
    <property type="entry name" value="OppC_N"/>
    <property type="match status" value="1"/>
</dbReference>
<dbReference type="PANTHER" id="PTHR43386">
    <property type="entry name" value="OLIGOPEPTIDE TRANSPORT SYSTEM PERMEASE PROTEIN APPC"/>
    <property type="match status" value="1"/>
</dbReference>
<comment type="similarity">
    <text evidence="7">Belongs to the binding-protein-dependent transport system permease family.</text>
</comment>
<dbReference type="InterPro" id="IPR035906">
    <property type="entry name" value="MetI-like_sf"/>
</dbReference>
<dbReference type="InterPro" id="IPR000515">
    <property type="entry name" value="MetI-like"/>
</dbReference>
<dbReference type="Pfam" id="PF00528">
    <property type="entry name" value="BPD_transp_1"/>
    <property type="match status" value="1"/>
</dbReference>
<evidence type="ECO:0000313" key="10">
    <source>
        <dbReference type="Proteomes" id="UP000722989"/>
    </source>
</evidence>
<evidence type="ECO:0000256" key="7">
    <source>
        <dbReference type="RuleBase" id="RU363032"/>
    </source>
</evidence>
<dbReference type="SUPFAM" id="SSF161098">
    <property type="entry name" value="MetI-like"/>
    <property type="match status" value="1"/>
</dbReference>
<organism evidence="9 10">
    <name type="scientific">Planosporangium thailandense</name>
    <dbReference type="NCBI Taxonomy" id="765197"/>
    <lineage>
        <taxon>Bacteria</taxon>
        <taxon>Bacillati</taxon>
        <taxon>Actinomycetota</taxon>
        <taxon>Actinomycetes</taxon>
        <taxon>Micromonosporales</taxon>
        <taxon>Micromonosporaceae</taxon>
        <taxon>Planosporangium</taxon>
    </lineage>
</organism>
<dbReference type="EMBL" id="JAATVY010000027">
    <property type="protein sequence ID" value="NJC73240.1"/>
    <property type="molecule type" value="Genomic_DNA"/>
</dbReference>
<dbReference type="Gene3D" id="1.10.3720.10">
    <property type="entry name" value="MetI-like"/>
    <property type="match status" value="1"/>
</dbReference>
<keyword evidence="5 7" id="KW-1133">Transmembrane helix</keyword>
<feature type="transmembrane region" description="Helical" evidence="7">
    <location>
        <begin position="94"/>
        <end position="119"/>
    </location>
</feature>
<proteinExistence type="inferred from homology"/>
<name>A0ABX0Y6R0_9ACTN</name>
<evidence type="ECO:0000256" key="3">
    <source>
        <dbReference type="ARBA" id="ARBA00022475"/>
    </source>
</evidence>
<evidence type="ECO:0000256" key="6">
    <source>
        <dbReference type="ARBA" id="ARBA00023136"/>
    </source>
</evidence>
<keyword evidence="4 7" id="KW-0812">Transmembrane</keyword>
<evidence type="ECO:0000256" key="5">
    <source>
        <dbReference type="ARBA" id="ARBA00022989"/>
    </source>
</evidence>
<sequence length="314" mass="33063">MSATTTLASVAAPTSQPTRPRRLLASVRRRPAAVAGATILATFVILALVGPLLTPYGVHQRVGEVYAHPSAAHPLGLDDAGVDMLTLLIAGTRVSLFVGFAASVVSVIVGGSIGVLAGYAGGWVDGALMRLTDYMIVVPALPLMIVVATVWGPSVVHMVLVIGLLMWTSTARLLRAQVLSLRERASVRRARAIGCGHWRIAFRHIVPEVYGLLGATTVLTVSVAIFYEAALSFLGLGDPGTVSWGRLIEMAFERTAISSGAWWAIVPPGVCVALVVLGSSLLGNALQDAANPRAAIAHVSPRTFRVRAERGDRR</sequence>
<keyword evidence="3" id="KW-1003">Cell membrane</keyword>
<dbReference type="InterPro" id="IPR025966">
    <property type="entry name" value="OppC_N"/>
</dbReference>
<feature type="transmembrane region" description="Helical" evidence="7">
    <location>
        <begin position="260"/>
        <end position="283"/>
    </location>
</feature>
<reference evidence="9 10" key="1">
    <citation type="submission" date="2020-03" db="EMBL/GenBank/DDBJ databases">
        <title>WGS of the type strain of Planosporangium spp.</title>
        <authorList>
            <person name="Thawai C."/>
        </authorList>
    </citation>
    <scope>NUCLEOTIDE SEQUENCE [LARGE SCALE GENOMIC DNA]</scope>
    <source>
        <strain evidence="9 10">TBRC 5610</strain>
    </source>
</reference>
<feature type="transmembrane region" description="Helical" evidence="7">
    <location>
        <begin position="32"/>
        <end position="53"/>
    </location>
</feature>
<dbReference type="PROSITE" id="PS50928">
    <property type="entry name" value="ABC_TM1"/>
    <property type="match status" value="1"/>
</dbReference>
<comment type="caution">
    <text evidence="9">The sequence shown here is derived from an EMBL/GenBank/DDBJ whole genome shotgun (WGS) entry which is preliminary data.</text>
</comment>
<comment type="subcellular location">
    <subcellularLocation>
        <location evidence="1 7">Cell membrane</location>
        <topology evidence="1 7">Multi-pass membrane protein</topology>
    </subcellularLocation>
</comment>
<keyword evidence="6 7" id="KW-0472">Membrane</keyword>
<keyword evidence="10" id="KW-1185">Reference proteome</keyword>
<feature type="transmembrane region" description="Helical" evidence="7">
    <location>
        <begin position="209"/>
        <end position="227"/>
    </location>
</feature>
<evidence type="ECO:0000256" key="4">
    <source>
        <dbReference type="ARBA" id="ARBA00022692"/>
    </source>
</evidence>
<gene>
    <name evidence="9" type="ORF">HC031_26490</name>
</gene>
<dbReference type="PANTHER" id="PTHR43386:SF1">
    <property type="entry name" value="D,D-DIPEPTIDE TRANSPORT SYSTEM PERMEASE PROTEIN DDPC-RELATED"/>
    <property type="match status" value="1"/>
</dbReference>
<dbReference type="InterPro" id="IPR050366">
    <property type="entry name" value="BP-dependent_transpt_permease"/>
</dbReference>